<dbReference type="PANTHER" id="PTHR43625">
    <property type="entry name" value="AFLATOXIN B1 ALDEHYDE REDUCTASE"/>
    <property type="match status" value="1"/>
</dbReference>
<dbReference type="EC" id="1.1.1.-" evidence="3"/>
<reference evidence="3" key="1">
    <citation type="submission" date="2023-06" db="EMBL/GenBank/DDBJ databases">
        <title>Phylogenetic Diversity of Rhizobium strains.</title>
        <authorList>
            <person name="Moura F.T."/>
            <person name="Helene L.C.F."/>
            <person name="Hungria M."/>
        </authorList>
    </citation>
    <scope>NUCLEOTIDE SEQUENCE</scope>
    <source>
        <strain evidence="3">CCGE526</strain>
    </source>
</reference>
<evidence type="ECO:0000313" key="3">
    <source>
        <dbReference type="EMBL" id="MDL2403724.1"/>
    </source>
</evidence>
<dbReference type="InterPro" id="IPR036812">
    <property type="entry name" value="NAD(P)_OxRdtase_dom_sf"/>
</dbReference>
<dbReference type="Pfam" id="PF00248">
    <property type="entry name" value="Aldo_ket_red"/>
    <property type="match status" value="1"/>
</dbReference>
<gene>
    <name evidence="3" type="ORF">PY649_33180</name>
</gene>
<protein>
    <submittedName>
        <fullName evidence="3">Aldo/keto reductase</fullName>
        <ecNumber evidence="3">1.1.1.-</ecNumber>
    </submittedName>
</protein>
<dbReference type="RefSeq" id="WP_285873267.1">
    <property type="nucleotide sequence ID" value="NZ_JARFYM010000058.1"/>
</dbReference>
<evidence type="ECO:0000259" key="2">
    <source>
        <dbReference type="Pfam" id="PF00248"/>
    </source>
</evidence>
<dbReference type="InterPro" id="IPR023210">
    <property type="entry name" value="NADP_OxRdtase_dom"/>
</dbReference>
<comment type="caution">
    <text evidence="3">The sequence shown here is derived from an EMBL/GenBank/DDBJ whole genome shotgun (WGS) entry which is preliminary data.</text>
</comment>
<dbReference type="Proteomes" id="UP001172645">
    <property type="component" value="Unassembled WGS sequence"/>
</dbReference>
<sequence>MRQRKLGQDISVSSMGLGCMAMSFGYGACDPDEAVRTLHRAVNLGVTLFDTAEMYGPYVNEMLVGKALKPFRDHVHIATKFGFDLDPRKPGVQAITGKFNSRPDHVKRVAEASLKRLRVEVIDIFFQHRVDPEVPIEDTVGAMADLVVEGKVRAIGLSEASSATIRRAHKVHPIAALQSEYSLWSRDVEDDILATCRELEIGFIACSPLSRGLLGRLIRGQNELAADDYRREMPRFQNGNLYGNACLAMNLRRAATKRGMTLAQLALAWLLHKGDDIVPIPGARQRYHLDENVAAAEITLTPDDIAEVETAVCAHAVLGTRYDHAGMSNINL</sequence>
<dbReference type="GO" id="GO:0016491">
    <property type="term" value="F:oxidoreductase activity"/>
    <property type="evidence" value="ECO:0007669"/>
    <property type="project" value="UniProtKB-KW"/>
</dbReference>
<name>A0ABT7K524_9HYPH</name>
<keyword evidence="1 3" id="KW-0560">Oxidoreductase</keyword>
<dbReference type="PANTHER" id="PTHR43625:SF40">
    <property type="entry name" value="ALDO-KETO REDUCTASE YAKC [NADP(+)]"/>
    <property type="match status" value="1"/>
</dbReference>
<organism evidence="3 4">
    <name type="scientific">Rhizobium mayense</name>
    <dbReference type="NCBI Taxonomy" id="1312184"/>
    <lineage>
        <taxon>Bacteria</taxon>
        <taxon>Pseudomonadati</taxon>
        <taxon>Pseudomonadota</taxon>
        <taxon>Alphaproteobacteria</taxon>
        <taxon>Hyphomicrobiales</taxon>
        <taxon>Rhizobiaceae</taxon>
        <taxon>Rhizobium/Agrobacterium group</taxon>
        <taxon>Rhizobium</taxon>
    </lineage>
</organism>
<dbReference type="EMBL" id="JARFYM010000058">
    <property type="protein sequence ID" value="MDL2403724.1"/>
    <property type="molecule type" value="Genomic_DNA"/>
</dbReference>
<dbReference type="Gene3D" id="3.20.20.100">
    <property type="entry name" value="NADP-dependent oxidoreductase domain"/>
    <property type="match status" value="1"/>
</dbReference>
<proteinExistence type="predicted"/>
<dbReference type="InterPro" id="IPR050791">
    <property type="entry name" value="Aldo-Keto_reductase"/>
</dbReference>
<evidence type="ECO:0000256" key="1">
    <source>
        <dbReference type="ARBA" id="ARBA00023002"/>
    </source>
</evidence>
<keyword evidence="4" id="KW-1185">Reference proteome</keyword>
<feature type="domain" description="NADP-dependent oxidoreductase" evidence="2">
    <location>
        <begin position="15"/>
        <end position="310"/>
    </location>
</feature>
<dbReference type="CDD" id="cd19076">
    <property type="entry name" value="AKR_AKR13A_13D"/>
    <property type="match status" value="1"/>
</dbReference>
<accession>A0ABT7K524</accession>
<dbReference type="SUPFAM" id="SSF51430">
    <property type="entry name" value="NAD(P)-linked oxidoreductase"/>
    <property type="match status" value="1"/>
</dbReference>
<evidence type="ECO:0000313" key="4">
    <source>
        <dbReference type="Proteomes" id="UP001172645"/>
    </source>
</evidence>